<feature type="compositionally biased region" description="Gly residues" evidence="7">
    <location>
        <begin position="606"/>
        <end position="618"/>
    </location>
</feature>
<dbReference type="FunFam" id="3.30.160.20:FF:000133">
    <property type="entry name" value="40S ribosomal protein S2"/>
    <property type="match status" value="1"/>
</dbReference>
<comment type="similarity">
    <text evidence="1">Belongs to the GILT family.</text>
</comment>
<comment type="cofactor">
    <cofactor evidence="6">
        <name>Zn(2+)</name>
        <dbReference type="ChEBI" id="CHEBI:29105"/>
    </cofactor>
</comment>
<dbReference type="Pfam" id="PF02574">
    <property type="entry name" value="S-methyl_trans"/>
    <property type="match status" value="1"/>
</dbReference>
<reference evidence="10" key="1">
    <citation type="submission" date="2020-11" db="EMBL/GenBank/DDBJ databases">
        <title>Chlorella ohadii genome sequencing and assembly.</title>
        <authorList>
            <person name="Murik O."/>
            <person name="Treves H."/>
            <person name="Kedem I."/>
            <person name="Shotland Y."/>
            <person name="Kaplan A."/>
        </authorList>
    </citation>
    <scope>NUCLEOTIDE SEQUENCE</scope>
    <source>
        <strain evidence="10">1</strain>
    </source>
</reference>
<proteinExistence type="inferred from homology"/>
<dbReference type="PANTHER" id="PTHR11103">
    <property type="entry name" value="SLR1189 PROTEIN"/>
    <property type="match status" value="1"/>
</dbReference>
<dbReference type="Pfam" id="PF03227">
    <property type="entry name" value="GILT"/>
    <property type="match status" value="1"/>
</dbReference>
<dbReference type="InterPro" id="IPR003726">
    <property type="entry name" value="HCY_dom"/>
</dbReference>
<keyword evidence="11" id="KW-1185">Reference proteome</keyword>
<feature type="compositionally biased region" description="Low complexity" evidence="7">
    <location>
        <begin position="587"/>
        <end position="605"/>
    </location>
</feature>
<keyword evidence="3 6" id="KW-0808">Transferase</keyword>
<evidence type="ECO:0000256" key="7">
    <source>
        <dbReference type="SAM" id="MobiDB-lite"/>
    </source>
</evidence>
<dbReference type="SUPFAM" id="SSF54768">
    <property type="entry name" value="dsRNA-binding domain-like"/>
    <property type="match status" value="1"/>
</dbReference>
<evidence type="ECO:0000256" key="6">
    <source>
        <dbReference type="PROSITE-ProRule" id="PRU00333"/>
    </source>
</evidence>
<keyword evidence="6" id="KW-0479">Metal-binding</keyword>
<dbReference type="InterPro" id="IPR004911">
    <property type="entry name" value="Interferon-induced_GILT"/>
</dbReference>
<comment type="caution">
    <text evidence="10">The sequence shown here is derived from an EMBL/GenBank/DDBJ whole genome shotgun (WGS) entry which is preliminary data.</text>
</comment>
<dbReference type="Proteomes" id="UP001205105">
    <property type="component" value="Unassembled WGS sequence"/>
</dbReference>
<dbReference type="EMBL" id="JADXDR010000041">
    <property type="protein sequence ID" value="KAI7843273.1"/>
    <property type="molecule type" value="Genomic_DNA"/>
</dbReference>
<dbReference type="SUPFAM" id="SSF82282">
    <property type="entry name" value="Homocysteine S-methyltransferase"/>
    <property type="match status" value="1"/>
</dbReference>
<dbReference type="PROSITE" id="PS50881">
    <property type="entry name" value="S5_DSRBD"/>
    <property type="match status" value="1"/>
</dbReference>
<dbReference type="GO" id="GO:0003735">
    <property type="term" value="F:structural constituent of ribosome"/>
    <property type="evidence" value="ECO:0007669"/>
    <property type="project" value="UniProtKB-UniRule"/>
</dbReference>
<feature type="domain" description="Hcy-binding" evidence="9">
    <location>
        <begin position="1"/>
        <end position="319"/>
    </location>
</feature>
<protein>
    <recommendedName>
        <fullName evidence="12">Homocysteine S-methyltransferase</fullName>
    </recommendedName>
</protein>
<feature type="binding site" evidence="6">
    <location>
        <position position="304"/>
    </location>
    <ligand>
        <name>Zn(2+)</name>
        <dbReference type="ChEBI" id="CHEBI:29105"/>
    </ligand>
</feature>
<dbReference type="PANTHER" id="PTHR11103:SF18">
    <property type="entry name" value="SLR1189 PROTEIN"/>
    <property type="match status" value="1"/>
</dbReference>
<dbReference type="GO" id="GO:0046872">
    <property type="term" value="F:metal ion binding"/>
    <property type="evidence" value="ECO:0007669"/>
    <property type="project" value="UniProtKB-KW"/>
</dbReference>
<evidence type="ECO:0000259" key="8">
    <source>
        <dbReference type="PROSITE" id="PS50881"/>
    </source>
</evidence>
<keyword evidence="5" id="KW-0689">Ribosomal protein</keyword>
<keyword evidence="4" id="KW-0325">Glycoprotein</keyword>
<dbReference type="PROSITE" id="PS50970">
    <property type="entry name" value="HCY"/>
    <property type="match status" value="1"/>
</dbReference>
<evidence type="ECO:0000313" key="11">
    <source>
        <dbReference type="Proteomes" id="UP001205105"/>
    </source>
</evidence>
<dbReference type="GO" id="GO:0008168">
    <property type="term" value="F:methyltransferase activity"/>
    <property type="evidence" value="ECO:0007669"/>
    <property type="project" value="UniProtKB-UniRule"/>
</dbReference>
<dbReference type="Pfam" id="PF00333">
    <property type="entry name" value="Ribosomal_S5"/>
    <property type="match status" value="1"/>
</dbReference>
<evidence type="ECO:0000256" key="3">
    <source>
        <dbReference type="ARBA" id="ARBA00022679"/>
    </source>
</evidence>
<sequence length="760" mass="80508">MPGECDVLLLDGGIGHLLKERGVQDLVPGLKYDELFLAGALANELAPEAVLGVHREYIHAGVDVISVNNFACTQWSLGRIGKADMQLQLVEAAARLARDAANEAAAFSGGRRVLVAGSLPPLQESYQASGLQAFEEMQPQYNLLAGALKPHCDLLLCETLATATEGLAAATAASASGLPWWISWTLEDSERVLLRSGEPLAEAVAAVVELPGLEAILVNCCSPQAVTAALPSLKAAAPPGVRIGGYANGFQTTTSEWLAGGSSAEAAAAVPAEEYDAGGEILPDAYARHAQHWLQRGASIVGGCCGVGPAHIQLLRSILDQGRGAAAAAAERPGSGKQLGPIWLFTAPSGEKGVMRKLLCALALAAAAAAVQAARPAADAQVRLADDWSPDCTPGENCSPFVNVTLYGEALCPYTAAFVTHTLAPLLPPGGRPYETFWSIIQFRYVAWGNARNRSSSPPQCQHGAAECRLNRFINCAQKLHPSQRQWLPFVGTDRPSMESAINSCAQEAGLDPVELHVCATGPLGTQLERQAAAKTDALRPPHTYVPWVLVNHVPLFEHDPDLKRYVCAAFAGRKPNSCWEPEGNTAASPAMADGAPAPAPEASGGSFGGGRGGFGRGFGRDEGEEKWVPVTKLGRLGKIKSLESVFLFSLPVKEYQIIDYFLGGSLKDEVMKVMPVQKMTRAGQRTRMKVFVCVGDYNGHIGLGVKVAKEVATAIRGKRLPCEGAIIMAKLGLVPVRRGYWGNKIGKARRCCRLPQTGC</sequence>
<dbReference type="GO" id="GO:0005840">
    <property type="term" value="C:ribosome"/>
    <property type="evidence" value="ECO:0007669"/>
    <property type="project" value="UniProtKB-KW"/>
</dbReference>
<evidence type="ECO:0000259" key="9">
    <source>
        <dbReference type="PROSITE" id="PS50970"/>
    </source>
</evidence>
<keyword evidence="6" id="KW-0862">Zinc</keyword>
<gene>
    <name evidence="10" type="ORF">COHA_003106</name>
</gene>
<evidence type="ECO:0000313" key="10">
    <source>
        <dbReference type="EMBL" id="KAI7843273.1"/>
    </source>
</evidence>
<dbReference type="InterPro" id="IPR013810">
    <property type="entry name" value="Ribosomal_uS5_N"/>
</dbReference>
<evidence type="ECO:0000256" key="5">
    <source>
        <dbReference type="PROSITE-ProRule" id="PRU00268"/>
    </source>
</evidence>
<evidence type="ECO:0000256" key="4">
    <source>
        <dbReference type="ARBA" id="ARBA00023180"/>
    </source>
</evidence>
<evidence type="ECO:0000256" key="1">
    <source>
        <dbReference type="ARBA" id="ARBA00005679"/>
    </source>
</evidence>
<keyword evidence="5" id="KW-0687">Ribonucleoprotein</keyword>
<dbReference type="GO" id="GO:0032259">
    <property type="term" value="P:methylation"/>
    <property type="evidence" value="ECO:0007669"/>
    <property type="project" value="UniProtKB-KW"/>
</dbReference>
<feature type="domain" description="S5 DRBM" evidence="8">
    <location>
        <begin position="667"/>
        <end position="730"/>
    </location>
</feature>
<dbReference type="GO" id="GO:0006412">
    <property type="term" value="P:translation"/>
    <property type="evidence" value="ECO:0007669"/>
    <property type="project" value="InterPro"/>
</dbReference>
<name>A0AAD5H743_9CHLO</name>
<dbReference type="Gene3D" id="3.30.160.20">
    <property type="match status" value="1"/>
</dbReference>
<evidence type="ECO:0008006" key="12">
    <source>
        <dbReference type="Google" id="ProtNLM"/>
    </source>
</evidence>
<organism evidence="10 11">
    <name type="scientific">Chlorella ohadii</name>
    <dbReference type="NCBI Taxonomy" id="2649997"/>
    <lineage>
        <taxon>Eukaryota</taxon>
        <taxon>Viridiplantae</taxon>
        <taxon>Chlorophyta</taxon>
        <taxon>core chlorophytes</taxon>
        <taxon>Trebouxiophyceae</taxon>
        <taxon>Chlorellales</taxon>
        <taxon>Chlorellaceae</taxon>
        <taxon>Chlorella clade</taxon>
        <taxon>Chlorella</taxon>
    </lineage>
</organism>
<feature type="region of interest" description="Disordered" evidence="7">
    <location>
        <begin position="579"/>
        <end position="621"/>
    </location>
</feature>
<dbReference type="InterPro" id="IPR036589">
    <property type="entry name" value="HCY_dom_sf"/>
</dbReference>
<dbReference type="GO" id="GO:0016671">
    <property type="term" value="F:oxidoreductase activity, acting on a sulfur group of donors, disulfide as acceptor"/>
    <property type="evidence" value="ECO:0007669"/>
    <property type="project" value="InterPro"/>
</dbReference>
<evidence type="ECO:0000256" key="2">
    <source>
        <dbReference type="ARBA" id="ARBA00022603"/>
    </source>
</evidence>
<feature type="binding site" evidence="6">
    <location>
        <position position="305"/>
    </location>
    <ligand>
        <name>Zn(2+)</name>
        <dbReference type="ChEBI" id="CHEBI:29105"/>
    </ligand>
</feature>
<keyword evidence="2 6" id="KW-0489">Methyltransferase</keyword>
<dbReference type="Gene3D" id="3.20.20.330">
    <property type="entry name" value="Homocysteine-binding-like domain"/>
    <property type="match status" value="1"/>
</dbReference>
<dbReference type="GO" id="GO:0003723">
    <property type="term" value="F:RNA binding"/>
    <property type="evidence" value="ECO:0007669"/>
    <property type="project" value="InterPro"/>
</dbReference>
<dbReference type="AlphaFoldDB" id="A0AAD5H743"/>
<accession>A0AAD5H743</accession>
<feature type="binding site" evidence="6">
    <location>
        <position position="220"/>
    </location>
    <ligand>
        <name>Zn(2+)</name>
        <dbReference type="ChEBI" id="CHEBI:29105"/>
    </ligand>
</feature>
<dbReference type="GO" id="GO:1990904">
    <property type="term" value="C:ribonucleoprotein complex"/>
    <property type="evidence" value="ECO:0007669"/>
    <property type="project" value="UniProtKB-UniRule"/>
</dbReference>